<proteinExistence type="predicted"/>
<dbReference type="InterPro" id="IPR018677">
    <property type="entry name" value="DUF2157"/>
</dbReference>
<feature type="transmembrane region" description="Helical" evidence="1">
    <location>
        <begin position="41"/>
        <end position="61"/>
    </location>
</feature>
<feature type="transmembrane region" description="Helical" evidence="1">
    <location>
        <begin position="108"/>
        <end position="126"/>
    </location>
</feature>
<dbReference type="Pfam" id="PF09925">
    <property type="entry name" value="DUF2157"/>
    <property type="match status" value="1"/>
</dbReference>
<comment type="caution">
    <text evidence="3">The sequence shown here is derived from an EMBL/GenBank/DDBJ whole genome shotgun (WGS) entry which is preliminary data.</text>
</comment>
<keyword evidence="4" id="KW-1185">Reference proteome</keyword>
<feature type="transmembrane region" description="Helical" evidence="1">
    <location>
        <begin position="215"/>
        <end position="235"/>
    </location>
</feature>
<dbReference type="EMBL" id="PQNY01000007">
    <property type="protein sequence ID" value="POS01903.1"/>
    <property type="molecule type" value="Genomic_DNA"/>
</dbReference>
<evidence type="ECO:0000313" key="4">
    <source>
        <dbReference type="Proteomes" id="UP000237056"/>
    </source>
</evidence>
<feature type="transmembrane region" description="Helical" evidence="1">
    <location>
        <begin position="132"/>
        <end position="153"/>
    </location>
</feature>
<keyword evidence="1" id="KW-1133">Transmembrane helix</keyword>
<feature type="transmembrane region" description="Helical" evidence="1">
    <location>
        <begin position="190"/>
        <end position="208"/>
    </location>
</feature>
<protein>
    <submittedName>
        <fullName evidence="3">Putative membrane protein DUF2157</fullName>
    </submittedName>
</protein>
<gene>
    <name evidence="3" type="ORF">Q361_10793</name>
</gene>
<dbReference type="AlphaFoldDB" id="A0A2S4N8Z1"/>
<feature type="transmembrane region" description="Helical" evidence="1">
    <location>
        <begin position="67"/>
        <end position="88"/>
    </location>
</feature>
<feature type="domain" description="DUF2157" evidence="2">
    <location>
        <begin position="12"/>
        <end position="158"/>
    </location>
</feature>
<evidence type="ECO:0000313" key="3">
    <source>
        <dbReference type="EMBL" id="POS01903.1"/>
    </source>
</evidence>
<dbReference type="Proteomes" id="UP000237056">
    <property type="component" value="Unassembled WGS sequence"/>
</dbReference>
<dbReference type="OrthoDB" id="650263at2"/>
<keyword evidence="1" id="KW-0472">Membrane</keyword>
<dbReference type="RefSeq" id="WP_103725970.1">
    <property type="nucleotide sequence ID" value="NZ_PQNY01000007.1"/>
</dbReference>
<feature type="transmembrane region" description="Helical" evidence="1">
    <location>
        <begin position="165"/>
        <end position="184"/>
    </location>
</feature>
<accession>A0A2S4N8Z1</accession>
<organism evidence="3 4">
    <name type="scientific">Flavobacterium croceum DSM 17960</name>
    <dbReference type="NCBI Taxonomy" id="1121886"/>
    <lineage>
        <taxon>Bacteria</taxon>
        <taxon>Pseudomonadati</taxon>
        <taxon>Bacteroidota</taxon>
        <taxon>Flavobacteriia</taxon>
        <taxon>Flavobacteriales</taxon>
        <taxon>Flavobacteriaceae</taxon>
        <taxon>Flavobacterium</taxon>
    </lineage>
</organism>
<evidence type="ECO:0000259" key="2">
    <source>
        <dbReference type="Pfam" id="PF09925"/>
    </source>
</evidence>
<sequence length="329" mass="37770">MSFFKEYALQYFVSKNILTQKQKDAIDGYNKLGLFSLRNELLFLISVSVLFFTSGIGVLVYKNIDSIGHQILLIALFVCTVACFYFAYKKANGFQKEQFFFKNPLYDYLVTLTTLLGCIFIGYFQYNLKLEYTNYNVSSLLAGIFSVIMAYYFDSTSALTVSISSFATFVGLSLSSYVFINGSFTDETTVLFSAILFGIILLVWEYFTVKTKIKLHFGFVFLMFAVHIINVACISGLNFDIYWWLCCLVLLASTYYFYQKSFQYKSIALYVFTLLYGYIGFNQILVAILYSTDFLAALVLYCTPFYLLASIVFFIKAVKKFNAHKHDEA</sequence>
<evidence type="ECO:0000256" key="1">
    <source>
        <dbReference type="SAM" id="Phobius"/>
    </source>
</evidence>
<name>A0A2S4N8Z1_9FLAO</name>
<feature type="transmembrane region" description="Helical" evidence="1">
    <location>
        <begin position="267"/>
        <end position="288"/>
    </location>
</feature>
<keyword evidence="1" id="KW-0812">Transmembrane</keyword>
<reference evidence="3 4" key="1">
    <citation type="submission" date="2018-01" db="EMBL/GenBank/DDBJ databases">
        <title>Genomic Encyclopedia of Type Strains, Phase I: the one thousand microbial genomes (KMG-I) project.</title>
        <authorList>
            <person name="Goeker M."/>
        </authorList>
    </citation>
    <scope>NUCLEOTIDE SEQUENCE [LARGE SCALE GENOMIC DNA]</scope>
    <source>
        <strain evidence="3 4">DSM 17960</strain>
    </source>
</reference>
<feature type="transmembrane region" description="Helical" evidence="1">
    <location>
        <begin position="241"/>
        <end position="258"/>
    </location>
</feature>
<feature type="transmembrane region" description="Helical" evidence="1">
    <location>
        <begin position="294"/>
        <end position="315"/>
    </location>
</feature>